<dbReference type="Proteomes" id="UP001200034">
    <property type="component" value="Unassembled WGS sequence"/>
</dbReference>
<comment type="caution">
    <text evidence="2">The sequence shown here is derived from an EMBL/GenBank/DDBJ whole genome shotgun (WGS) entry which is preliminary data.</text>
</comment>
<proteinExistence type="predicted"/>
<dbReference type="AlphaFoldDB" id="A0AAD4PT81"/>
<organism evidence="2 3">
    <name type="scientific">Drosophila rubida</name>
    <dbReference type="NCBI Taxonomy" id="30044"/>
    <lineage>
        <taxon>Eukaryota</taxon>
        <taxon>Metazoa</taxon>
        <taxon>Ecdysozoa</taxon>
        <taxon>Arthropoda</taxon>
        <taxon>Hexapoda</taxon>
        <taxon>Insecta</taxon>
        <taxon>Pterygota</taxon>
        <taxon>Neoptera</taxon>
        <taxon>Endopterygota</taxon>
        <taxon>Diptera</taxon>
        <taxon>Brachycera</taxon>
        <taxon>Muscomorpha</taxon>
        <taxon>Ephydroidea</taxon>
        <taxon>Drosophilidae</taxon>
        <taxon>Drosophila</taxon>
    </lineage>
</organism>
<dbReference type="EMBL" id="JAJJHW010000014">
    <property type="protein sequence ID" value="KAH8388238.1"/>
    <property type="molecule type" value="Genomic_DNA"/>
</dbReference>
<keyword evidence="3" id="KW-1185">Reference proteome</keyword>
<keyword evidence="1" id="KW-0732">Signal</keyword>
<evidence type="ECO:0008006" key="4">
    <source>
        <dbReference type="Google" id="ProtNLM"/>
    </source>
</evidence>
<evidence type="ECO:0000256" key="1">
    <source>
        <dbReference type="SAM" id="SignalP"/>
    </source>
</evidence>
<evidence type="ECO:0000313" key="2">
    <source>
        <dbReference type="EMBL" id="KAH8388238.1"/>
    </source>
</evidence>
<feature type="signal peptide" evidence="1">
    <location>
        <begin position="1"/>
        <end position="18"/>
    </location>
</feature>
<reference evidence="2" key="1">
    <citation type="journal article" date="2021" name="Mol. Ecol. Resour.">
        <title>Phylogenomic analyses of the genus Drosophila reveals genomic signals of climate adaptation.</title>
        <authorList>
            <person name="Li F."/>
            <person name="Rane R.V."/>
            <person name="Luria V."/>
            <person name="Xiong Z."/>
            <person name="Chen J."/>
            <person name="Li Z."/>
            <person name="Catullo R.A."/>
            <person name="Griffin P.C."/>
            <person name="Schiffer M."/>
            <person name="Pearce S."/>
            <person name="Lee S.F."/>
            <person name="McElroy K."/>
            <person name="Stocker A."/>
            <person name="Shirriffs J."/>
            <person name="Cockerell F."/>
            <person name="Coppin C."/>
            <person name="Sgro C.M."/>
            <person name="Karger A."/>
            <person name="Cain J.W."/>
            <person name="Weber J.A."/>
            <person name="Santpere G."/>
            <person name="Kirschner M.W."/>
            <person name="Hoffmann A.A."/>
            <person name="Oakeshott J.G."/>
            <person name="Zhang G."/>
        </authorList>
    </citation>
    <scope>NUCLEOTIDE SEQUENCE</scope>
    <source>
        <strain evidence="2">BGI-SZ-2011g</strain>
    </source>
</reference>
<sequence>MKISCALLVLCLFGSSYAQYQYPGAGAAATGARPSSAGPAGAVDNRIIGLNGLLGGGGGGGGGGPLGGLFGNLLGGILGGGNNARPSFGQQGYPAPLPSYGGGYPGYGGVGFPGYGGALGNGYAGNYPGVYPGNNYGGGFGPGYGNYYG</sequence>
<name>A0AAD4PT81_9MUSC</name>
<gene>
    <name evidence="2" type="ORF">KR093_001547</name>
</gene>
<protein>
    <recommendedName>
        <fullName evidence="4">Glycine-rich cell wall structural protein</fullName>
    </recommendedName>
</protein>
<feature type="chain" id="PRO_5042127527" description="Glycine-rich cell wall structural protein" evidence="1">
    <location>
        <begin position="19"/>
        <end position="149"/>
    </location>
</feature>
<accession>A0AAD4PT81</accession>
<evidence type="ECO:0000313" key="3">
    <source>
        <dbReference type="Proteomes" id="UP001200034"/>
    </source>
</evidence>